<dbReference type="EMBL" id="CP045643">
    <property type="protein sequence ID" value="QFZ75202.1"/>
    <property type="molecule type" value="Genomic_DNA"/>
</dbReference>
<organism evidence="2 3">
    <name type="scientific">Streptomyces fagopyri</name>
    <dbReference type="NCBI Taxonomy" id="2662397"/>
    <lineage>
        <taxon>Bacteria</taxon>
        <taxon>Bacillati</taxon>
        <taxon>Actinomycetota</taxon>
        <taxon>Actinomycetes</taxon>
        <taxon>Kitasatosporales</taxon>
        <taxon>Streptomycetaceae</taxon>
        <taxon>Streptomyces</taxon>
    </lineage>
</organism>
<sequence>MADNVARTIAGASAAFTAVSMGISFATYRRGRPRLRVKASFGVVTVVRTGDRSCHLVIRIRNHGQTPVQLSKAEVQFRDSRWKRLRGALSGRPRVYGHMWHPALSSEATKKADAFDGAQWHVALNDTDLTVLETGGPRVRVGVELSSGIVVYDRWHRTPRWLPSGGNGAVGND</sequence>
<keyword evidence="1" id="KW-0812">Transmembrane</keyword>
<dbReference type="Proteomes" id="UP000326179">
    <property type="component" value="Chromosome"/>
</dbReference>
<keyword evidence="3" id="KW-1185">Reference proteome</keyword>
<evidence type="ECO:0000313" key="2">
    <source>
        <dbReference type="EMBL" id="QFZ75202.1"/>
    </source>
</evidence>
<evidence type="ECO:0000256" key="1">
    <source>
        <dbReference type="SAM" id="Phobius"/>
    </source>
</evidence>
<dbReference type="KEGG" id="sfy:GFH48_19740"/>
<reference evidence="2 3" key="1">
    <citation type="submission" date="2019-10" db="EMBL/GenBank/DDBJ databases">
        <title>A novel species.</title>
        <authorList>
            <person name="Gao J."/>
        </authorList>
    </citation>
    <scope>NUCLEOTIDE SEQUENCE [LARGE SCALE GENOMIC DNA]</scope>
    <source>
        <strain evidence="2 3">QMT-28</strain>
    </source>
</reference>
<evidence type="ECO:0000313" key="3">
    <source>
        <dbReference type="Proteomes" id="UP000326179"/>
    </source>
</evidence>
<feature type="transmembrane region" description="Helical" evidence="1">
    <location>
        <begin position="6"/>
        <end position="28"/>
    </location>
</feature>
<gene>
    <name evidence="2" type="ORF">GFH48_19740</name>
</gene>
<accession>A0A5Q0LDN1</accession>
<protein>
    <submittedName>
        <fullName evidence="2">Uncharacterized protein</fullName>
    </submittedName>
</protein>
<dbReference type="RefSeq" id="WP_153289473.1">
    <property type="nucleotide sequence ID" value="NZ_CP045643.1"/>
</dbReference>
<name>A0A5Q0LDN1_9ACTN</name>
<keyword evidence="1" id="KW-1133">Transmembrane helix</keyword>
<keyword evidence="1" id="KW-0472">Membrane</keyword>
<proteinExistence type="predicted"/>
<dbReference type="AlphaFoldDB" id="A0A5Q0LDN1"/>